<dbReference type="Proteomes" id="UP000518904">
    <property type="component" value="Unassembled WGS sequence"/>
</dbReference>
<dbReference type="EMBL" id="JABCLB010000533">
    <property type="protein sequence ID" value="NMU82115.1"/>
    <property type="molecule type" value="Genomic_DNA"/>
</dbReference>
<protein>
    <submittedName>
        <fullName evidence="1">Uncharacterized protein</fullName>
    </submittedName>
</protein>
<dbReference type="AlphaFoldDB" id="A0A7Y0SEP0"/>
<organism evidence="1 2">
    <name type="scientific">Vibrio parahaemolyticus</name>
    <dbReference type="NCBI Taxonomy" id="670"/>
    <lineage>
        <taxon>Bacteria</taxon>
        <taxon>Pseudomonadati</taxon>
        <taxon>Pseudomonadota</taxon>
        <taxon>Gammaproteobacteria</taxon>
        <taxon>Vibrionales</taxon>
        <taxon>Vibrionaceae</taxon>
        <taxon>Vibrio</taxon>
    </lineage>
</organism>
<comment type="caution">
    <text evidence="1">The sequence shown here is derived from an EMBL/GenBank/DDBJ whole genome shotgun (WGS) entry which is preliminary data.</text>
</comment>
<feature type="non-terminal residue" evidence="1">
    <location>
        <position position="1"/>
    </location>
</feature>
<reference evidence="1 2" key="1">
    <citation type="submission" date="2020-04" db="EMBL/GenBank/DDBJ databases">
        <title>Whole-genome sequencing of Vibrio spp. from China reveals different genetic environments of blaCTX-M-14 among diverse lineages.</title>
        <authorList>
            <person name="Zheng Z."/>
            <person name="Ye L."/>
            <person name="Chen S."/>
        </authorList>
    </citation>
    <scope>NUCLEOTIDE SEQUENCE [LARGE SCALE GENOMIC DNA]</scope>
    <source>
        <strain evidence="1 2">Vb0551</strain>
    </source>
</reference>
<gene>
    <name evidence="1" type="ORF">HKB16_04400</name>
</gene>
<sequence length="89" mass="9913">TTDNQGQGVNFDNQNSDESYRLISSTFSQIRLTDENQQPLPLTNVQPSAGESPSIVMMVPKGSYPTIQRDFDLTTDGIQIPIYVYRSGQ</sequence>
<accession>A0A7Y0SEP0</accession>
<evidence type="ECO:0000313" key="2">
    <source>
        <dbReference type="Proteomes" id="UP000518904"/>
    </source>
</evidence>
<name>A0A7Y0SEP0_VIBPH</name>
<proteinExistence type="predicted"/>
<feature type="non-terminal residue" evidence="1">
    <location>
        <position position="89"/>
    </location>
</feature>
<evidence type="ECO:0000313" key="1">
    <source>
        <dbReference type="EMBL" id="NMU82115.1"/>
    </source>
</evidence>